<feature type="region of interest" description="Disordered" evidence="1">
    <location>
        <begin position="176"/>
        <end position="221"/>
    </location>
</feature>
<dbReference type="Proteomes" id="UP001187682">
    <property type="component" value="Unassembled WGS sequence"/>
</dbReference>
<keyword evidence="3" id="KW-1185">Reference proteome</keyword>
<organism evidence="2 3">
    <name type="scientific">Cephalotrichum gorgonifer</name>
    <dbReference type="NCBI Taxonomy" id="2041049"/>
    <lineage>
        <taxon>Eukaryota</taxon>
        <taxon>Fungi</taxon>
        <taxon>Dikarya</taxon>
        <taxon>Ascomycota</taxon>
        <taxon>Pezizomycotina</taxon>
        <taxon>Sordariomycetes</taxon>
        <taxon>Hypocreomycetidae</taxon>
        <taxon>Microascales</taxon>
        <taxon>Microascaceae</taxon>
        <taxon>Cephalotrichum</taxon>
    </lineage>
</organism>
<evidence type="ECO:0000256" key="1">
    <source>
        <dbReference type="SAM" id="MobiDB-lite"/>
    </source>
</evidence>
<accession>A0AAE8ST37</accession>
<dbReference type="EMBL" id="ONZQ02000002">
    <property type="protein sequence ID" value="SPN99228.1"/>
    <property type="molecule type" value="Genomic_DNA"/>
</dbReference>
<evidence type="ECO:0000313" key="2">
    <source>
        <dbReference type="EMBL" id="SPN99228.1"/>
    </source>
</evidence>
<dbReference type="AlphaFoldDB" id="A0AAE8ST37"/>
<feature type="compositionally biased region" description="Low complexity" evidence="1">
    <location>
        <begin position="208"/>
        <end position="220"/>
    </location>
</feature>
<sequence length="506" mass="55272">MSSEFSSDHLDPPNSEVQQPAVQPGTFPAKGNHEDIDEDLRSDLALGEDRWGQSSYTCTPSPSMSMEKVPITISGLPVIIPVEAVYPLRAPLIPPPDPHLIFINPGIPLTDNLVNEIFDVYDEALGFYLLISGHLQIIVPDDFDFDHALSHKPRQFGGLNVSYIVQSLTPCARLMKESSEAQKQTEEDESVKVRASTPPVNPGAQVTASQPANAQASSSSRNDGIFNMSVGSAVHAVVKGSKSKDRFEARVGVMTKCKNRRYITIPTHVVTSALLAAKSPAFPGESWIKEATLFSTSGTKELGPIAETFDLDATQFPTGFSHDVSLVDVSDAPVDLVSGIKAPMPTTWLTHSDWESLKYHTTKLCLLNLTDSSSRAVSAVGQGIFRLQRPRKGLFSFSRRGKGKETNEDPGPWTMLVARSLLFRVHPQFRPNGVQSGTAVCVLEESDNGEKRAKLAGFTAFAQETSAIQCFDMEGDRLYSRLADGRVAFYGAFQVPEKLRDEHVIL</sequence>
<feature type="region of interest" description="Disordered" evidence="1">
    <location>
        <begin position="1"/>
        <end position="38"/>
    </location>
</feature>
<feature type="compositionally biased region" description="Basic and acidic residues" evidence="1">
    <location>
        <begin position="1"/>
        <end position="11"/>
    </location>
</feature>
<name>A0AAE8ST37_9PEZI</name>
<protein>
    <submittedName>
        <fullName evidence="2">Uncharacterized protein</fullName>
    </submittedName>
</protein>
<reference evidence="2" key="1">
    <citation type="submission" date="2018-03" db="EMBL/GenBank/DDBJ databases">
        <authorList>
            <person name="Guldener U."/>
        </authorList>
    </citation>
    <scope>NUCLEOTIDE SEQUENCE</scope>
</reference>
<proteinExistence type="predicted"/>
<evidence type="ECO:0000313" key="3">
    <source>
        <dbReference type="Proteomes" id="UP001187682"/>
    </source>
</evidence>
<comment type="caution">
    <text evidence="2">The sequence shown here is derived from an EMBL/GenBank/DDBJ whole genome shotgun (WGS) entry which is preliminary data.</text>
</comment>
<gene>
    <name evidence="2" type="ORF">DNG_02265</name>
</gene>
<feature type="compositionally biased region" description="Basic and acidic residues" evidence="1">
    <location>
        <begin position="176"/>
        <end position="185"/>
    </location>
</feature>